<evidence type="ECO:0000256" key="13">
    <source>
        <dbReference type="ARBA" id="ARBA00023136"/>
    </source>
</evidence>
<sequence>ASSQAPLCVVHSLVPMGFVVGYYPDKKSDEKLTPFLNNNMRGELKPNEETTWKYTNFS</sequence>
<evidence type="ECO:0000256" key="10">
    <source>
        <dbReference type="ARBA" id="ARBA00022982"/>
    </source>
</evidence>
<proteinExistence type="inferred from homology"/>
<dbReference type="PANTHER" id="PTHR15222:SF2">
    <property type="entry name" value="NADH DEHYDROGENASE [UBIQUINONE] 1 BETA SUBCOMPLEX SUBUNIT 1"/>
    <property type="match status" value="1"/>
</dbReference>
<keyword evidence="8" id="KW-0812">Transmembrane</keyword>
<evidence type="ECO:0000256" key="5">
    <source>
        <dbReference type="ARBA" id="ARBA00018678"/>
    </source>
</evidence>
<protein>
    <recommendedName>
        <fullName evidence="5">NADH dehydrogenase [ubiquinone] 1 beta subcomplex subunit 1</fullName>
    </recommendedName>
    <alternativeName>
        <fullName evidence="15">Complex I-MNLL</fullName>
    </alternativeName>
    <alternativeName>
        <fullName evidence="14">NADH-ubiquinone oxidoreductase MNLL subunit</fullName>
    </alternativeName>
</protein>
<evidence type="ECO:0000256" key="12">
    <source>
        <dbReference type="ARBA" id="ARBA00023128"/>
    </source>
</evidence>
<evidence type="ECO:0000256" key="8">
    <source>
        <dbReference type="ARBA" id="ARBA00022692"/>
    </source>
</evidence>
<reference evidence="16" key="2">
    <citation type="submission" date="2025-08" db="UniProtKB">
        <authorList>
            <consortium name="Ensembl"/>
        </authorList>
    </citation>
    <scope>IDENTIFICATION</scope>
</reference>
<evidence type="ECO:0000256" key="4">
    <source>
        <dbReference type="ARBA" id="ARBA00011533"/>
    </source>
</evidence>
<comment type="subcellular location">
    <subcellularLocation>
        <location evidence="2">Mitochondrion inner membrane</location>
        <topology evidence="2">Single-pass membrane protein</topology>
        <orientation evidence="2">Matrix side</orientation>
    </subcellularLocation>
</comment>
<keyword evidence="13" id="KW-0472">Membrane</keyword>
<dbReference type="AlphaFoldDB" id="A0A7N4PJS2"/>
<keyword evidence="7" id="KW-0679">Respiratory chain</keyword>
<keyword evidence="11" id="KW-1133">Transmembrane helix</keyword>
<comment type="subunit">
    <text evidence="4">Complex I is composed of 45 different subunits.</text>
</comment>
<keyword evidence="10" id="KW-0249">Electron transport</keyword>
<dbReference type="InParanoid" id="A0A7N4PJS2"/>
<dbReference type="Ensembl" id="ENSSHAT00000025872.1">
    <property type="protein sequence ID" value="ENSSHAP00000039553.1"/>
    <property type="gene ID" value="ENSSHAG00000029977.1"/>
</dbReference>
<keyword evidence="12" id="KW-0496">Mitochondrion</keyword>
<evidence type="ECO:0000313" key="16">
    <source>
        <dbReference type="Ensembl" id="ENSSHAP00000039553.1"/>
    </source>
</evidence>
<dbReference type="GO" id="GO:0005743">
    <property type="term" value="C:mitochondrial inner membrane"/>
    <property type="evidence" value="ECO:0007669"/>
    <property type="project" value="UniProtKB-SubCell"/>
</dbReference>
<accession>A0A7N4PJS2</accession>
<evidence type="ECO:0000313" key="17">
    <source>
        <dbReference type="Proteomes" id="UP000007648"/>
    </source>
</evidence>
<evidence type="ECO:0000256" key="14">
    <source>
        <dbReference type="ARBA" id="ARBA00030377"/>
    </source>
</evidence>
<evidence type="ECO:0000256" key="9">
    <source>
        <dbReference type="ARBA" id="ARBA00022792"/>
    </source>
</evidence>
<keyword evidence="17" id="KW-1185">Reference proteome</keyword>
<evidence type="ECO:0000256" key="2">
    <source>
        <dbReference type="ARBA" id="ARBA00004298"/>
    </source>
</evidence>
<keyword evidence="9" id="KW-0999">Mitochondrion inner membrane</keyword>
<evidence type="ECO:0000256" key="15">
    <source>
        <dbReference type="ARBA" id="ARBA00033364"/>
    </source>
</evidence>
<name>A0A7N4PJS2_SARHA</name>
<comment type="function">
    <text evidence="1">Accessory subunit of the mitochondrial membrane respiratory chain NADH dehydrogenase (Complex I) that is believed not to be involved in catalysis. Complex I functions in the transfer of electrons from NADH to the respiratory chain. The immediate electron acceptor for the enzyme is believed to be ubiquinone.</text>
</comment>
<evidence type="ECO:0000256" key="3">
    <source>
        <dbReference type="ARBA" id="ARBA00007393"/>
    </source>
</evidence>
<evidence type="ECO:0000256" key="7">
    <source>
        <dbReference type="ARBA" id="ARBA00022660"/>
    </source>
</evidence>
<dbReference type="Proteomes" id="UP000007648">
    <property type="component" value="Unassembled WGS sequence"/>
</dbReference>
<comment type="similarity">
    <text evidence="3">Belongs to the complex I NDUFB1 subunit family.</text>
</comment>
<keyword evidence="6" id="KW-0813">Transport</keyword>
<evidence type="ECO:0000256" key="1">
    <source>
        <dbReference type="ARBA" id="ARBA00003335"/>
    </source>
</evidence>
<reference evidence="16 17" key="1">
    <citation type="journal article" date="2011" name="Proc. Natl. Acad. Sci. U.S.A.">
        <title>Genetic diversity and population structure of the endangered marsupial Sarcophilus harrisii (Tasmanian devil).</title>
        <authorList>
            <person name="Miller W."/>
            <person name="Hayes V.M."/>
            <person name="Ratan A."/>
            <person name="Petersen D.C."/>
            <person name="Wittekindt N.E."/>
            <person name="Miller J."/>
            <person name="Walenz B."/>
            <person name="Knight J."/>
            <person name="Qi J."/>
            <person name="Zhao F."/>
            <person name="Wang Q."/>
            <person name="Bedoya-Reina O.C."/>
            <person name="Katiyar N."/>
            <person name="Tomsho L.P."/>
            <person name="Kasson L.M."/>
            <person name="Hardie R.A."/>
            <person name="Woodbridge P."/>
            <person name="Tindall E.A."/>
            <person name="Bertelsen M.F."/>
            <person name="Dixon D."/>
            <person name="Pyecroft S."/>
            <person name="Helgen K.M."/>
            <person name="Lesk A.M."/>
            <person name="Pringle T.H."/>
            <person name="Patterson N."/>
            <person name="Zhang Y."/>
            <person name="Kreiss A."/>
            <person name="Woods G.M."/>
            <person name="Jones M.E."/>
            <person name="Schuster S.C."/>
        </authorList>
    </citation>
    <scope>NUCLEOTIDE SEQUENCE [LARGE SCALE GENOMIC DNA]</scope>
</reference>
<evidence type="ECO:0000256" key="6">
    <source>
        <dbReference type="ARBA" id="ARBA00022448"/>
    </source>
</evidence>
<dbReference type="Pfam" id="PF08040">
    <property type="entry name" value="NADH_oxidored"/>
    <property type="match status" value="1"/>
</dbReference>
<organism evidence="16 17">
    <name type="scientific">Sarcophilus harrisii</name>
    <name type="common">Tasmanian devil</name>
    <name type="synonym">Sarcophilus laniarius</name>
    <dbReference type="NCBI Taxonomy" id="9305"/>
    <lineage>
        <taxon>Eukaryota</taxon>
        <taxon>Metazoa</taxon>
        <taxon>Chordata</taxon>
        <taxon>Craniata</taxon>
        <taxon>Vertebrata</taxon>
        <taxon>Euteleostomi</taxon>
        <taxon>Mammalia</taxon>
        <taxon>Metatheria</taxon>
        <taxon>Dasyuromorphia</taxon>
        <taxon>Dasyuridae</taxon>
        <taxon>Sarcophilus</taxon>
    </lineage>
</organism>
<reference evidence="16" key="3">
    <citation type="submission" date="2025-09" db="UniProtKB">
        <authorList>
            <consortium name="Ensembl"/>
        </authorList>
    </citation>
    <scope>IDENTIFICATION</scope>
</reference>
<evidence type="ECO:0000256" key="11">
    <source>
        <dbReference type="ARBA" id="ARBA00022989"/>
    </source>
</evidence>
<dbReference type="InterPro" id="IPR012575">
    <property type="entry name" value="NDUB1"/>
</dbReference>
<dbReference type="PANTHER" id="PTHR15222">
    <property type="entry name" value="NADH DEHYDROGENASE [UBIQUINONE] 1 BETA SUBCOMPLEX SUBUNIT 1"/>
    <property type="match status" value="1"/>
</dbReference>